<dbReference type="SUPFAM" id="SSF57863">
    <property type="entry name" value="ArfGap/RecO-like zinc finger"/>
    <property type="match status" value="1"/>
</dbReference>
<dbReference type="SMART" id="SM00105">
    <property type="entry name" value="ArfGap"/>
    <property type="match status" value="1"/>
</dbReference>
<dbReference type="PANTHER" id="PTHR45705:SF14">
    <property type="entry name" value="ARF-GAP DOMAIN-CONTAINING PROTEIN"/>
    <property type="match status" value="1"/>
</dbReference>
<comment type="caution">
    <text evidence="4">The sequence shown here is derived from an EMBL/GenBank/DDBJ whole genome shotgun (WGS) entry which is preliminary data.</text>
</comment>
<dbReference type="EMBL" id="SGPK01000311">
    <property type="protein sequence ID" value="THH04798.1"/>
    <property type="molecule type" value="Genomic_DNA"/>
</dbReference>
<name>A0A4S4L2H7_9AGAM</name>
<dbReference type="InterPro" id="IPR051718">
    <property type="entry name" value="ARF_GTPase-activating"/>
</dbReference>
<feature type="compositionally biased region" description="Low complexity" evidence="2">
    <location>
        <begin position="173"/>
        <end position="187"/>
    </location>
</feature>
<evidence type="ECO:0000313" key="5">
    <source>
        <dbReference type="Proteomes" id="UP000308199"/>
    </source>
</evidence>
<feature type="region of interest" description="Disordered" evidence="2">
    <location>
        <begin position="85"/>
        <end position="115"/>
    </location>
</feature>
<evidence type="ECO:0000256" key="2">
    <source>
        <dbReference type="SAM" id="MobiDB-lite"/>
    </source>
</evidence>
<sequence>MGTHISKVKSVDLDTWTPEQMESIQRWGNHRANLYWEAHLRPGHSPPDHKIDAFIRSKYESRRWARDGPPPADPSVLEANVATEDQVAGVSPPAPAPDPAPPAVTSPSDASFSQATRQSYRLLSASTAGRAQPAQPVQVTATVPETLKQAPQPQPKLQDDLFSLDFHAPSPPSGQQQQTTTVPPSGTNIGQYNAQPVVQDPFAQWGQPQVHAQQPQQPQATSMIGSGGTSMWGAQSGWAAAPPVAQPNVWGSFQDATSSAPAATPSTQGLFETQNIWNSSTGGAQASEGTIDIFGSIASTGTIAPVSSTQKKDDAFGDLWGDFK</sequence>
<feature type="region of interest" description="Disordered" evidence="2">
    <location>
        <begin position="206"/>
        <end position="235"/>
    </location>
</feature>
<keyword evidence="5" id="KW-1185">Reference proteome</keyword>
<dbReference type="InterPro" id="IPR037278">
    <property type="entry name" value="ARFGAP/RecO"/>
</dbReference>
<dbReference type="InterPro" id="IPR038508">
    <property type="entry name" value="ArfGAP_dom_sf"/>
</dbReference>
<keyword evidence="1" id="KW-0863">Zinc-finger</keyword>
<dbReference type="PANTHER" id="PTHR45705">
    <property type="entry name" value="FI20236P1"/>
    <property type="match status" value="1"/>
</dbReference>
<evidence type="ECO:0000256" key="1">
    <source>
        <dbReference type="PROSITE-ProRule" id="PRU00288"/>
    </source>
</evidence>
<dbReference type="GO" id="GO:0005096">
    <property type="term" value="F:GTPase activator activity"/>
    <property type="evidence" value="ECO:0007669"/>
    <property type="project" value="InterPro"/>
</dbReference>
<dbReference type="Gene3D" id="1.10.220.150">
    <property type="entry name" value="Arf GTPase activating protein"/>
    <property type="match status" value="1"/>
</dbReference>
<dbReference type="Proteomes" id="UP000308199">
    <property type="component" value="Unassembled WGS sequence"/>
</dbReference>
<feature type="domain" description="Arf-GAP" evidence="3">
    <location>
        <begin position="1"/>
        <end position="64"/>
    </location>
</feature>
<dbReference type="OrthoDB" id="10266696at2759"/>
<dbReference type="InterPro" id="IPR001164">
    <property type="entry name" value="ArfGAP_dom"/>
</dbReference>
<keyword evidence="1" id="KW-0479">Metal-binding</keyword>
<dbReference type="AlphaFoldDB" id="A0A4S4L2H7"/>
<accession>A0A4S4L2H7</accession>
<evidence type="ECO:0000313" key="4">
    <source>
        <dbReference type="EMBL" id="THH04798.1"/>
    </source>
</evidence>
<protein>
    <recommendedName>
        <fullName evidence="3">Arf-GAP domain-containing protein</fullName>
    </recommendedName>
</protein>
<keyword evidence="1" id="KW-0862">Zinc</keyword>
<reference evidence="4 5" key="1">
    <citation type="submission" date="2019-02" db="EMBL/GenBank/DDBJ databases">
        <title>Genome sequencing of the rare red list fungi Phellinidium pouzarii.</title>
        <authorList>
            <person name="Buettner E."/>
            <person name="Kellner H."/>
        </authorList>
    </citation>
    <scope>NUCLEOTIDE SEQUENCE [LARGE SCALE GENOMIC DNA]</scope>
    <source>
        <strain evidence="4 5">DSM 108285</strain>
    </source>
</reference>
<feature type="compositionally biased region" description="Pro residues" evidence="2">
    <location>
        <begin position="92"/>
        <end position="104"/>
    </location>
</feature>
<organism evidence="4 5">
    <name type="scientific">Phellinidium pouzarii</name>
    <dbReference type="NCBI Taxonomy" id="167371"/>
    <lineage>
        <taxon>Eukaryota</taxon>
        <taxon>Fungi</taxon>
        <taxon>Dikarya</taxon>
        <taxon>Basidiomycota</taxon>
        <taxon>Agaricomycotina</taxon>
        <taxon>Agaricomycetes</taxon>
        <taxon>Hymenochaetales</taxon>
        <taxon>Hymenochaetaceae</taxon>
        <taxon>Phellinidium</taxon>
    </lineage>
</organism>
<feature type="region of interest" description="Disordered" evidence="2">
    <location>
        <begin position="162"/>
        <end position="192"/>
    </location>
</feature>
<evidence type="ECO:0000259" key="3">
    <source>
        <dbReference type="PROSITE" id="PS50115"/>
    </source>
</evidence>
<dbReference type="GO" id="GO:0008270">
    <property type="term" value="F:zinc ion binding"/>
    <property type="evidence" value="ECO:0007669"/>
    <property type="project" value="UniProtKB-KW"/>
</dbReference>
<proteinExistence type="predicted"/>
<dbReference type="Pfam" id="PF01412">
    <property type="entry name" value="ArfGap"/>
    <property type="match status" value="1"/>
</dbReference>
<gene>
    <name evidence="4" type="ORF">EW145_g5261</name>
</gene>
<feature type="compositionally biased region" description="Low complexity" evidence="2">
    <location>
        <begin position="206"/>
        <end position="220"/>
    </location>
</feature>
<dbReference type="GO" id="GO:0005737">
    <property type="term" value="C:cytoplasm"/>
    <property type="evidence" value="ECO:0007669"/>
    <property type="project" value="TreeGrafter"/>
</dbReference>
<dbReference type="PROSITE" id="PS50115">
    <property type="entry name" value="ARFGAP"/>
    <property type="match status" value="1"/>
</dbReference>